<dbReference type="InterPro" id="IPR006620">
    <property type="entry name" value="Pro_4_hyd_alph"/>
</dbReference>
<keyword evidence="4" id="KW-0560">Oxidoreductase</keyword>
<sequence>MSTKKHEAAKKSTGAARGKKPAPLFWHWGILGLIVVICLAWLNLGYFHKILVSLASTLGLSPAPSSEHGQCLQHQYKTEIVSLDPLLIYIHGFLNQQDMDGVLAAGANRFVSSEVYQDGKLVQNPYRSSSSAGLPDDDAAVACVLERSRRFLGTVLDPETDEMGIPQLVRYKKGQQYQVHHDWFKMPKPAPDGSRRWFNRVASFFVVLQAECEGGETWFPLVEAASSGSGGGGGDGGDGAVWRRHEEGGLAFRPVAGNGLFWVNLWANGTGDTRTVHAGLPVRGGSKTAMNIWPRKYVASSS</sequence>
<dbReference type="PANTHER" id="PTHR10869:SF242">
    <property type="entry name" value="PROLYL 4-HYDROXYLASE ALPHA SUBUNIT DOMAIN-CONTAINING PROTEIN"/>
    <property type="match status" value="1"/>
</dbReference>
<evidence type="ECO:0000256" key="1">
    <source>
        <dbReference type="ARBA" id="ARBA00001961"/>
    </source>
</evidence>
<keyword evidence="6" id="KW-1133">Transmembrane helix</keyword>
<evidence type="ECO:0000256" key="4">
    <source>
        <dbReference type="ARBA" id="ARBA00023002"/>
    </source>
</evidence>
<protein>
    <submittedName>
        <fullName evidence="8">Prolyl 4-hydroxylase 6</fullName>
    </submittedName>
</protein>
<comment type="caution">
    <text evidence="8">The sequence shown here is derived from an EMBL/GenBank/DDBJ whole genome shotgun (WGS) entry which is preliminary data.</text>
</comment>
<keyword evidence="6" id="KW-0472">Membrane</keyword>
<evidence type="ECO:0000256" key="2">
    <source>
        <dbReference type="ARBA" id="ARBA00022723"/>
    </source>
</evidence>
<feature type="transmembrane region" description="Helical" evidence="6">
    <location>
        <begin position="25"/>
        <end position="44"/>
    </location>
</feature>
<dbReference type="SMART" id="SM00702">
    <property type="entry name" value="P4Hc"/>
    <property type="match status" value="1"/>
</dbReference>
<dbReference type="EMBL" id="JAPCWZ010000003">
    <property type="protein sequence ID" value="KAK8874273.1"/>
    <property type="molecule type" value="Genomic_DNA"/>
</dbReference>
<dbReference type="InterPro" id="IPR045054">
    <property type="entry name" value="P4HA-like"/>
</dbReference>
<dbReference type="InterPro" id="IPR044862">
    <property type="entry name" value="Pro_4_hyd_alph_FE2OG_OXY"/>
</dbReference>
<name>A0ABR2J8Z9_9PEZI</name>
<dbReference type="Pfam" id="PF13640">
    <property type="entry name" value="2OG-FeII_Oxy_3"/>
    <property type="match status" value="1"/>
</dbReference>
<accession>A0ABR2J8Z9</accession>
<keyword evidence="6" id="KW-0812">Transmembrane</keyword>
<proteinExistence type="predicted"/>
<evidence type="ECO:0000313" key="8">
    <source>
        <dbReference type="EMBL" id="KAK8874273.1"/>
    </source>
</evidence>
<comment type="cofactor">
    <cofactor evidence="1">
        <name>L-ascorbate</name>
        <dbReference type="ChEBI" id="CHEBI:38290"/>
    </cofactor>
</comment>
<organism evidence="8 9">
    <name type="scientific">Apiospora arundinis</name>
    <dbReference type="NCBI Taxonomy" id="335852"/>
    <lineage>
        <taxon>Eukaryota</taxon>
        <taxon>Fungi</taxon>
        <taxon>Dikarya</taxon>
        <taxon>Ascomycota</taxon>
        <taxon>Pezizomycotina</taxon>
        <taxon>Sordariomycetes</taxon>
        <taxon>Xylariomycetidae</taxon>
        <taxon>Amphisphaeriales</taxon>
        <taxon>Apiosporaceae</taxon>
        <taxon>Apiospora</taxon>
    </lineage>
</organism>
<evidence type="ECO:0000256" key="6">
    <source>
        <dbReference type="SAM" id="Phobius"/>
    </source>
</evidence>
<feature type="domain" description="Prolyl 4-hydroxylase alpha subunit" evidence="7">
    <location>
        <begin position="85"/>
        <end position="295"/>
    </location>
</feature>
<evidence type="ECO:0000259" key="7">
    <source>
        <dbReference type="SMART" id="SM00702"/>
    </source>
</evidence>
<keyword evidence="3" id="KW-0223">Dioxygenase</keyword>
<evidence type="ECO:0000313" key="9">
    <source>
        <dbReference type="Proteomes" id="UP001390339"/>
    </source>
</evidence>
<dbReference type="Proteomes" id="UP001390339">
    <property type="component" value="Unassembled WGS sequence"/>
</dbReference>
<keyword evidence="5" id="KW-0408">Iron</keyword>
<gene>
    <name evidence="8" type="ORF">PGQ11_004787</name>
</gene>
<evidence type="ECO:0000256" key="5">
    <source>
        <dbReference type="ARBA" id="ARBA00023004"/>
    </source>
</evidence>
<evidence type="ECO:0000256" key="3">
    <source>
        <dbReference type="ARBA" id="ARBA00022964"/>
    </source>
</evidence>
<keyword evidence="9" id="KW-1185">Reference proteome</keyword>
<dbReference type="PANTHER" id="PTHR10869">
    <property type="entry name" value="PROLYL 4-HYDROXYLASE ALPHA SUBUNIT"/>
    <property type="match status" value="1"/>
</dbReference>
<reference evidence="8 9" key="1">
    <citation type="journal article" date="2024" name="IMA Fungus">
        <title>Apiospora arundinis, a panoply of carbohydrate-active enzymes and secondary metabolites.</title>
        <authorList>
            <person name="Sorensen T."/>
            <person name="Petersen C."/>
            <person name="Muurmann A.T."/>
            <person name="Christiansen J.V."/>
            <person name="Brundto M.L."/>
            <person name="Overgaard C.K."/>
            <person name="Boysen A.T."/>
            <person name="Wollenberg R.D."/>
            <person name="Larsen T.O."/>
            <person name="Sorensen J.L."/>
            <person name="Nielsen K.L."/>
            <person name="Sondergaard T.E."/>
        </authorList>
    </citation>
    <scope>NUCLEOTIDE SEQUENCE [LARGE SCALE GENOMIC DNA]</scope>
    <source>
        <strain evidence="8 9">AAU 773</strain>
    </source>
</reference>
<keyword evidence="2" id="KW-0479">Metal-binding</keyword>
<dbReference type="Gene3D" id="2.60.120.620">
    <property type="entry name" value="q2cbj1_9rhob like domain"/>
    <property type="match status" value="1"/>
</dbReference>